<dbReference type="EMBL" id="BPLR01020009">
    <property type="protein sequence ID" value="GIX73943.1"/>
    <property type="molecule type" value="Genomic_DNA"/>
</dbReference>
<dbReference type="Proteomes" id="UP001054945">
    <property type="component" value="Unassembled WGS sequence"/>
</dbReference>
<reference evidence="1 2" key="1">
    <citation type="submission" date="2021-06" db="EMBL/GenBank/DDBJ databases">
        <title>Caerostris extrusa draft genome.</title>
        <authorList>
            <person name="Kono N."/>
            <person name="Arakawa K."/>
        </authorList>
    </citation>
    <scope>NUCLEOTIDE SEQUENCE [LARGE SCALE GENOMIC DNA]</scope>
</reference>
<sequence>MQSIPTLVWFKNNIVENLFRRKTNLRISYAWCPRNADNLLKEFSCASWCERKGLRTPVVLESCVAWLCVLECSMDRCRRSI</sequence>
<protein>
    <submittedName>
        <fullName evidence="1">Uncharacterized protein</fullName>
    </submittedName>
</protein>
<proteinExistence type="predicted"/>
<dbReference type="AlphaFoldDB" id="A0AAV4MNK6"/>
<keyword evidence="2" id="KW-1185">Reference proteome</keyword>
<evidence type="ECO:0000313" key="1">
    <source>
        <dbReference type="EMBL" id="GIX73943.1"/>
    </source>
</evidence>
<organism evidence="1 2">
    <name type="scientific">Caerostris extrusa</name>
    <name type="common">Bark spider</name>
    <name type="synonym">Caerostris bankana</name>
    <dbReference type="NCBI Taxonomy" id="172846"/>
    <lineage>
        <taxon>Eukaryota</taxon>
        <taxon>Metazoa</taxon>
        <taxon>Ecdysozoa</taxon>
        <taxon>Arthropoda</taxon>
        <taxon>Chelicerata</taxon>
        <taxon>Arachnida</taxon>
        <taxon>Araneae</taxon>
        <taxon>Araneomorphae</taxon>
        <taxon>Entelegynae</taxon>
        <taxon>Araneoidea</taxon>
        <taxon>Araneidae</taxon>
        <taxon>Caerostris</taxon>
    </lineage>
</organism>
<gene>
    <name evidence="1" type="ORF">CEXT_208011</name>
</gene>
<name>A0AAV4MNK6_CAEEX</name>
<evidence type="ECO:0000313" key="2">
    <source>
        <dbReference type="Proteomes" id="UP001054945"/>
    </source>
</evidence>
<accession>A0AAV4MNK6</accession>
<comment type="caution">
    <text evidence="1">The sequence shown here is derived from an EMBL/GenBank/DDBJ whole genome shotgun (WGS) entry which is preliminary data.</text>
</comment>